<evidence type="ECO:0000256" key="4">
    <source>
        <dbReference type="ARBA" id="ARBA00022927"/>
    </source>
</evidence>
<sequence length="244" mass="27579">MADTLAEFEQEFRSLADEIDRGTKEIQRAVGKKQQFDVRAKAELLDGRLKRAKDVLKSYRREYRELEKKDQAEYATKATQFEEIIKTIENDLRWAEKQNEGGSTPSGGAETSTPQDDYNQTMIQAKNIQKKDIEAVTRMQQEAIQITQVGTATLEEMAIQTEQMKRIDKHLDEVDSNLKLATRQMRAFARKMATDKLIMGLVLLIVLAIIFVIVWSIVKPSKSTDSVRDRVTTGGGTTGTSTTS</sequence>
<gene>
    <name evidence="10" type="ORF">PPL_05886</name>
</gene>
<keyword evidence="11" id="KW-1185">Reference proteome</keyword>
<dbReference type="RefSeq" id="XP_020433168.1">
    <property type="nucleotide sequence ID" value="XM_020576756.1"/>
</dbReference>
<dbReference type="GO" id="GO:0012507">
    <property type="term" value="C:ER to Golgi transport vesicle membrane"/>
    <property type="evidence" value="ECO:0007669"/>
    <property type="project" value="TreeGrafter"/>
</dbReference>
<dbReference type="GO" id="GO:0031201">
    <property type="term" value="C:SNARE complex"/>
    <property type="evidence" value="ECO:0007669"/>
    <property type="project" value="InterPro"/>
</dbReference>
<evidence type="ECO:0000256" key="6">
    <source>
        <dbReference type="ARBA" id="ARBA00023136"/>
    </source>
</evidence>
<name>D3BBL7_HETP5</name>
<dbReference type="EMBL" id="ADBJ01000026">
    <property type="protein sequence ID" value="EFA81050.1"/>
    <property type="molecule type" value="Genomic_DNA"/>
</dbReference>
<organism evidence="10 11">
    <name type="scientific">Heterostelium pallidum (strain ATCC 26659 / Pp 5 / PN500)</name>
    <name type="common">Cellular slime mold</name>
    <name type="synonym">Polysphondylium pallidum</name>
    <dbReference type="NCBI Taxonomy" id="670386"/>
    <lineage>
        <taxon>Eukaryota</taxon>
        <taxon>Amoebozoa</taxon>
        <taxon>Evosea</taxon>
        <taxon>Eumycetozoa</taxon>
        <taxon>Dictyostelia</taxon>
        <taxon>Acytosteliales</taxon>
        <taxon>Acytosteliaceae</taxon>
        <taxon>Heterostelium</taxon>
    </lineage>
</organism>
<evidence type="ECO:0000259" key="9">
    <source>
        <dbReference type="PROSITE" id="PS50192"/>
    </source>
</evidence>
<dbReference type="InterPro" id="IPR000727">
    <property type="entry name" value="T_SNARE_dom"/>
</dbReference>
<evidence type="ECO:0000256" key="3">
    <source>
        <dbReference type="ARBA" id="ARBA00022692"/>
    </source>
</evidence>
<keyword evidence="5 8" id="KW-1133">Transmembrane helix</keyword>
<comment type="subcellular location">
    <subcellularLocation>
        <location evidence="1">Membrane</location>
        <topology evidence="1">Single-pass type IV membrane protein</topology>
    </subcellularLocation>
</comment>
<evidence type="ECO:0000256" key="8">
    <source>
        <dbReference type="SAM" id="Phobius"/>
    </source>
</evidence>
<dbReference type="OMA" id="DNGNRMM"/>
<accession>D3BBL7</accession>
<dbReference type="PANTHER" id="PTHR21230">
    <property type="entry name" value="VESICLE TRANSPORT V-SNARE PROTEIN VTI1-RELATED"/>
    <property type="match status" value="1"/>
</dbReference>
<keyword evidence="2" id="KW-0813">Transport</keyword>
<dbReference type="GO" id="GO:0005789">
    <property type="term" value="C:endoplasmic reticulum membrane"/>
    <property type="evidence" value="ECO:0007669"/>
    <property type="project" value="TreeGrafter"/>
</dbReference>
<reference evidence="10 11" key="1">
    <citation type="journal article" date="2011" name="Genome Res.">
        <title>Phylogeny-wide analysis of social amoeba genomes highlights ancient origins for complex intercellular communication.</title>
        <authorList>
            <person name="Heidel A.J."/>
            <person name="Lawal H.M."/>
            <person name="Felder M."/>
            <person name="Schilde C."/>
            <person name="Helps N.R."/>
            <person name="Tunggal B."/>
            <person name="Rivero F."/>
            <person name="John U."/>
            <person name="Schleicher M."/>
            <person name="Eichinger L."/>
            <person name="Platzer M."/>
            <person name="Noegel A.A."/>
            <person name="Schaap P."/>
            <person name="Gloeckner G."/>
        </authorList>
    </citation>
    <scope>NUCLEOTIDE SEQUENCE [LARGE SCALE GENOMIC DNA]</scope>
    <source>
        <strain evidence="11">ATCC 26659 / Pp 5 / PN500</strain>
    </source>
</reference>
<dbReference type="GO" id="GO:0005484">
    <property type="term" value="F:SNAP receptor activity"/>
    <property type="evidence" value="ECO:0007669"/>
    <property type="project" value="InterPro"/>
</dbReference>
<dbReference type="PROSITE" id="PS50192">
    <property type="entry name" value="T_SNARE"/>
    <property type="match status" value="1"/>
</dbReference>
<dbReference type="AlphaFoldDB" id="D3BBL7"/>
<feature type="region of interest" description="Disordered" evidence="7">
    <location>
        <begin position="97"/>
        <end position="116"/>
    </location>
</feature>
<dbReference type="Proteomes" id="UP000001396">
    <property type="component" value="Unassembled WGS sequence"/>
</dbReference>
<dbReference type="GO" id="GO:0031902">
    <property type="term" value="C:late endosome membrane"/>
    <property type="evidence" value="ECO:0007669"/>
    <property type="project" value="TreeGrafter"/>
</dbReference>
<evidence type="ECO:0000256" key="2">
    <source>
        <dbReference type="ARBA" id="ARBA00022448"/>
    </source>
</evidence>
<keyword evidence="3 8" id="KW-0812">Transmembrane</keyword>
<dbReference type="FunCoup" id="D3BBL7">
    <property type="interactions" value="12"/>
</dbReference>
<dbReference type="InterPro" id="IPR044766">
    <property type="entry name" value="NPSN/SNAP25-like_N_SNARE"/>
</dbReference>
<feature type="transmembrane region" description="Helical" evidence="8">
    <location>
        <begin position="197"/>
        <end position="218"/>
    </location>
</feature>
<dbReference type="STRING" id="670386.D3BBL7"/>
<proteinExistence type="predicted"/>
<evidence type="ECO:0000256" key="7">
    <source>
        <dbReference type="SAM" id="MobiDB-lite"/>
    </source>
</evidence>
<dbReference type="GO" id="GO:0006906">
    <property type="term" value="P:vesicle fusion"/>
    <property type="evidence" value="ECO:0007669"/>
    <property type="project" value="TreeGrafter"/>
</dbReference>
<dbReference type="GO" id="GO:0000149">
    <property type="term" value="F:SNARE binding"/>
    <property type="evidence" value="ECO:0007669"/>
    <property type="project" value="TreeGrafter"/>
</dbReference>
<dbReference type="Gene3D" id="1.20.5.110">
    <property type="match status" value="1"/>
</dbReference>
<dbReference type="GeneID" id="31361370"/>
<dbReference type="CDD" id="cd15861">
    <property type="entry name" value="SNARE_SNAP25N_23N_29N_SEC9N"/>
    <property type="match status" value="1"/>
</dbReference>
<dbReference type="GO" id="GO:0015031">
    <property type="term" value="P:protein transport"/>
    <property type="evidence" value="ECO:0007669"/>
    <property type="project" value="UniProtKB-KW"/>
</dbReference>
<keyword evidence="4" id="KW-0653">Protein transport</keyword>
<feature type="domain" description="T-SNARE coiled-coil homology" evidence="9">
    <location>
        <begin position="126"/>
        <end position="188"/>
    </location>
</feature>
<dbReference type="SUPFAM" id="SSF58038">
    <property type="entry name" value="SNARE fusion complex"/>
    <property type="match status" value="1"/>
</dbReference>
<dbReference type="GO" id="GO:0005794">
    <property type="term" value="C:Golgi apparatus"/>
    <property type="evidence" value="ECO:0007669"/>
    <property type="project" value="TreeGrafter"/>
</dbReference>
<protein>
    <recommendedName>
        <fullName evidence="9">t-SNARE coiled-coil homology domain-containing protein</fullName>
    </recommendedName>
</protein>
<dbReference type="InParanoid" id="D3BBL7"/>
<evidence type="ECO:0000313" key="11">
    <source>
        <dbReference type="Proteomes" id="UP000001396"/>
    </source>
</evidence>
<evidence type="ECO:0000256" key="1">
    <source>
        <dbReference type="ARBA" id="ARBA00004211"/>
    </source>
</evidence>
<evidence type="ECO:0000313" key="10">
    <source>
        <dbReference type="EMBL" id="EFA81050.1"/>
    </source>
</evidence>
<evidence type="ECO:0000256" key="5">
    <source>
        <dbReference type="ARBA" id="ARBA00022989"/>
    </source>
</evidence>
<feature type="region of interest" description="Disordered" evidence="7">
    <location>
        <begin position="225"/>
        <end position="244"/>
    </location>
</feature>
<dbReference type="PANTHER" id="PTHR21230:SF79">
    <property type="entry name" value="T-SNARE COILED-COIL HOMOLOGY DOMAIN-CONTAINING PROTEIN"/>
    <property type="match status" value="1"/>
</dbReference>
<keyword evidence="6 8" id="KW-0472">Membrane</keyword>
<comment type="caution">
    <text evidence="10">The sequence shown here is derived from an EMBL/GenBank/DDBJ whole genome shotgun (WGS) entry which is preliminary data.</text>
</comment>